<protein>
    <recommendedName>
        <fullName evidence="2">PB1-like domain-containing protein</fullName>
    </recommendedName>
</protein>
<sequence>MGWRLREGESEIATGRVAPDYGPNSEYFTIRLHHSGQLCEFGRRVYVGGKIDHFDYCHVDEMSLIELTEMAKTLQIDTEHVTFFYSRKVYNHLMMPLLGPEEWPHSDRPTLLPPISERMPGRPKKQDRRKTLDEMKNKKDEVTNCGEKRGKLGRQGLVMTCKTCHVAGHNKRTCPQNRKNKQPEEHVEVPPGFKPKKEKRKADVLSQESKLTTSRRPLTRSVAAQNKEENDGHKQGKTRGHNSPSTQQKKKKKTIENVAAASPSKNAASADPSKITVPASLSKTAASASPSKAPILASHSKTTAPASLSKTTASARHSKAPISASHSKTTASAGHAASPSPSTAANQDIHFELPPGCSQQ</sequence>
<feature type="compositionally biased region" description="Low complexity" evidence="1">
    <location>
        <begin position="259"/>
        <end position="298"/>
    </location>
</feature>
<feature type="region of interest" description="Disordered" evidence="1">
    <location>
        <begin position="111"/>
        <end position="147"/>
    </location>
</feature>
<evidence type="ECO:0000313" key="3">
    <source>
        <dbReference type="EMBL" id="KAL0389261.1"/>
    </source>
</evidence>
<feature type="compositionally biased region" description="Basic and acidic residues" evidence="1">
    <location>
        <begin position="129"/>
        <end position="147"/>
    </location>
</feature>
<reference evidence="3" key="1">
    <citation type="submission" date="2020-06" db="EMBL/GenBank/DDBJ databases">
        <authorList>
            <person name="Li T."/>
            <person name="Hu X."/>
            <person name="Zhang T."/>
            <person name="Song X."/>
            <person name="Zhang H."/>
            <person name="Dai N."/>
            <person name="Sheng W."/>
            <person name="Hou X."/>
            <person name="Wei L."/>
        </authorList>
    </citation>
    <scope>NUCLEOTIDE SEQUENCE</scope>
    <source>
        <strain evidence="3">KEN8</strain>
        <tissue evidence="3">Leaf</tissue>
    </source>
</reference>
<feature type="compositionally biased region" description="Polar residues" evidence="1">
    <location>
        <begin position="299"/>
        <end position="315"/>
    </location>
</feature>
<name>A0AAW2SC14_9LAMI</name>
<dbReference type="InterPro" id="IPR058594">
    <property type="entry name" value="PB1-like_dom_pln"/>
</dbReference>
<feature type="region of interest" description="Disordered" evidence="1">
    <location>
        <begin position="169"/>
        <end position="360"/>
    </location>
</feature>
<comment type="caution">
    <text evidence="3">The sequence shown here is derived from an EMBL/GenBank/DDBJ whole genome shotgun (WGS) entry which is preliminary data.</text>
</comment>
<organism evidence="3">
    <name type="scientific">Sesamum calycinum</name>
    <dbReference type="NCBI Taxonomy" id="2727403"/>
    <lineage>
        <taxon>Eukaryota</taxon>
        <taxon>Viridiplantae</taxon>
        <taxon>Streptophyta</taxon>
        <taxon>Embryophyta</taxon>
        <taxon>Tracheophyta</taxon>
        <taxon>Spermatophyta</taxon>
        <taxon>Magnoliopsida</taxon>
        <taxon>eudicotyledons</taxon>
        <taxon>Gunneridae</taxon>
        <taxon>Pentapetalae</taxon>
        <taxon>asterids</taxon>
        <taxon>lamiids</taxon>
        <taxon>Lamiales</taxon>
        <taxon>Pedaliaceae</taxon>
        <taxon>Sesamum</taxon>
    </lineage>
</organism>
<gene>
    <name evidence="3" type="ORF">Scaly_0283200</name>
</gene>
<feature type="domain" description="PB1-like" evidence="2">
    <location>
        <begin position="26"/>
        <end position="86"/>
    </location>
</feature>
<reference evidence="3" key="2">
    <citation type="journal article" date="2024" name="Plant">
        <title>Genomic evolution and insights into agronomic trait innovations of Sesamum species.</title>
        <authorList>
            <person name="Miao H."/>
            <person name="Wang L."/>
            <person name="Qu L."/>
            <person name="Liu H."/>
            <person name="Sun Y."/>
            <person name="Le M."/>
            <person name="Wang Q."/>
            <person name="Wei S."/>
            <person name="Zheng Y."/>
            <person name="Lin W."/>
            <person name="Duan Y."/>
            <person name="Cao H."/>
            <person name="Xiong S."/>
            <person name="Wang X."/>
            <person name="Wei L."/>
            <person name="Li C."/>
            <person name="Ma Q."/>
            <person name="Ju M."/>
            <person name="Zhao R."/>
            <person name="Li G."/>
            <person name="Mu C."/>
            <person name="Tian Q."/>
            <person name="Mei H."/>
            <person name="Zhang T."/>
            <person name="Gao T."/>
            <person name="Zhang H."/>
        </authorList>
    </citation>
    <scope>NUCLEOTIDE SEQUENCE</scope>
    <source>
        <strain evidence="3">KEN8</strain>
    </source>
</reference>
<dbReference type="Pfam" id="PF26130">
    <property type="entry name" value="PB1-like"/>
    <property type="match status" value="1"/>
</dbReference>
<dbReference type="EMBL" id="JACGWM010000002">
    <property type="protein sequence ID" value="KAL0389261.1"/>
    <property type="molecule type" value="Genomic_DNA"/>
</dbReference>
<accession>A0AAW2SC14</accession>
<evidence type="ECO:0000259" key="2">
    <source>
        <dbReference type="Pfam" id="PF26130"/>
    </source>
</evidence>
<feature type="compositionally biased region" description="Low complexity" evidence="1">
    <location>
        <begin position="329"/>
        <end position="345"/>
    </location>
</feature>
<evidence type="ECO:0000256" key="1">
    <source>
        <dbReference type="SAM" id="MobiDB-lite"/>
    </source>
</evidence>
<feature type="compositionally biased region" description="Polar residues" evidence="1">
    <location>
        <begin position="206"/>
        <end position="216"/>
    </location>
</feature>
<proteinExistence type="predicted"/>
<dbReference type="AlphaFoldDB" id="A0AAW2SC14"/>